<reference evidence="2 3" key="1">
    <citation type="submission" date="2019-03" db="EMBL/GenBank/DDBJ databases">
        <title>Systems level insights into methane cycling in arid and semi-arid ecosystems.</title>
        <authorList>
            <person name="Kalyuzhnaya M."/>
        </authorList>
    </citation>
    <scope>NUCLEOTIDE SEQUENCE [LARGE SCALE GENOMIC DNA]</scope>
    <source>
        <strain evidence="2 3">S-1</strain>
    </source>
</reference>
<comment type="caution">
    <text evidence="2">The sequence shown here is derived from an EMBL/GenBank/DDBJ whole genome shotgun (WGS) entry which is preliminary data.</text>
</comment>
<name>A0ABY2CIE1_METMH</name>
<evidence type="ECO:0000256" key="1">
    <source>
        <dbReference type="SAM" id="MobiDB-lite"/>
    </source>
</evidence>
<accession>A0ABY2CIE1</accession>
<feature type="compositionally biased region" description="Basic and acidic residues" evidence="1">
    <location>
        <begin position="1"/>
        <end position="12"/>
    </location>
</feature>
<protein>
    <submittedName>
        <fullName evidence="2">Uncharacterized protein</fullName>
    </submittedName>
</protein>
<sequence length="253" mass="26913">MNKIDERRHTAEESQNAGRSLDKSRRSFAKAGVIAPVLMTLTSKTALGSVYQCTISGVQSGNVSSHSEDMSACKTGKSPIVWRDNLVTSTAPNYTQWIAAGVCPVRVERKSNGTLSYKKGDLPCITPPVSSVAETMCNAILGVNNFSGGTSTSGLCLTNGSVTYKVPTTFTSIFDPSPSSDPTTFWDLLSLTGLKTNACVAYLNAKAGFIQDVSPDEVIKLYRLCAFNLLFNDGSIAVTNQAGAAELLANLHQ</sequence>
<evidence type="ECO:0000313" key="2">
    <source>
        <dbReference type="EMBL" id="TCV79246.1"/>
    </source>
</evidence>
<proteinExistence type="predicted"/>
<dbReference type="Proteomes" id="UP000295649">
    <property type="component" value="Unassembled WGS sequence"/>
</dbReference>
<dbReference type="RefSeq" id="WP_132325274.1">
    <property type="nucleotide sequence ID" value="NZ_LUUF01000067.1"/>
</dbReference>
<keyword evidence="3" id="KW-1185">Reference proteome</keyword>
<gene>
    <name evidence="2" type="ORF">EDE11_12039</name>
</gene>
<organism evidence="2 3">
    <name type="scientific">Methylomonas methanica</name>
    <dbReference type="NCBI Taxonomy" id="421"/>
    <lineage>
        <taxon>Bacteria</taxon>
        <taxon>Pseudomonadati</taxon>
        <taxon>Pseudomonadota</taxon>
        <taxon>Gammaproteobacteria</taxon>
        <taxon>Methylococcales</taxon>
        <taxon>Methylococcaceae</taxon>
        <taxon>Methylomonas</taxon>
    </lineage>
</organism>
<feature type="region of interest" description="Disordered" evidence="1">
    <location>
        <begin position="1"/>
        <end position="23"/>
    </location>
</feature>
<dbReference type="EMBL" id="SMCN01000020">
    <property type="protein sequence ID" value="TCV79246.1"/>
    <property type="molecule type" value="Genomic_DNA"/>
</dbReference>
<evidence type="ECO:0000313" key="3">
    <source>
        <dbReference type="Proteomes" id="UP000295649"/>
    </source>
</evidence>